<dbReference type="InterPro" id="IPR050951">
    <property type="entry name" value="Retrovirus_Pol_polyprotein"/>
</dbReference>
<dbReference type="GO" id="GO:0003676">
    <property type="term" value="F:nucleic acid binding"/>
    <property type="evidence" value="ECO:0007669"/>
    <property type="project" value="InterPro"/>
</dbReference>
<dbReference type="Pfam" id="PF17917">
    <property type="entry name" value="RT_RNaseH"/>
    <property type="match status" value="1"/>
</dbReference>
<keyword evidence="2" id="KW-0548">Nucleotidyltransferase</keyword>
<keyword evidence="1" id="KW-0808">Transferase</keyword>
<feature type="compositionally biased region" description="Low complexity" evidence="8">
    <location>
        <begin position="689"/>
        <end position="704"/>
    </location>
</feature>
<dbReference type="Gene3D" id="3.30.420.10">
    <property type="entry name" value="Ribonuclease H-like superfamily/Ribonuclease H"/>
    <property type="match status" value="1"/>
</dbReference>
<dbReference type="InterPro" id="IPR043502">
    <property type="entry name" value="DNA/RNA_pol_sf"/>
</dbReference>
<dbReference type="PANTHER" id="PTHR37984:SF15">
    <property type="entry name" value="INTEGRASE CATALYTIC DOMAIN-CONTAINING PROTEIN"/>
    <property type="match status" value="1"/>
</dbReference>
<evidence type="ECO:0000313" key="10">
    <source>
        <dbReference type="EMBL" id="SBR62505.1"/>
    </source>
</evidence>
<keyword evidence="6" id="KW-0695">RNA-directed DNA polymerase</keyword>
<dbReference type="GO" id="GO:0004519">
    <property type="term" value="F:endonuclease activity"/>
    <property type="evidence" value="ECO:0007669"/>
    <property type="project" value="UniProtKB-KW"/>
</dbReference>
<dbReference type="CDD" id="cd09274">
    <property type="entry name" value="RNase_HI_RT_Ty3"/>
    <property type="match status" value="1"/>
</dbReference>
<dbReference type="SUPFAM" id="SSF53098">
    <property type="entry name" value="Ribonuclease H-like"/>
    <property type="match status" value="1"/>
</dbReference>
<keyword evidence="4" id="KW-0255">Endonuclease</keyword>
<accession>A0A1A8N061</accession>
<evidence type="ECO:0000256" key="8">
    <source>
        <dbReference type="SAM" id="MobiDB-lite"/>
    </source>
</evidence>
<dbReference type="PROSITE" id="PS50994">
    <property type="entry name" value="INTEGRASE"/>
    <property type="match status" value="1"/>
</dbReference>
<dbReference type="InterPro" id="IPR043128">
    <property type="entry name" value="Rev_trsase/Diguanyl_cyclase"/>
</dbReference>
<dbReference type="InterPro" id="IPR036397">
    <property type="entry name" value="RNaseH_sf"/>
</dbReference>
<dbReference type="Gene3D" id="1.10.340.70">
    <property type="match status" value="1"/>
</dbReference>
<dbReference type="InterPro" id="IPR001584">
    <property type="entry name" value="Integrase_cat-core"/>
</dbReference>
<dbReference type="FunFam" id="3.10.20.370:FF:000001">
    <property type="entry name" value="Retrovirus-related Pol polyprotein from transposon 17.6-like protein"/>
    <property type="match status" value="1"/>
</dbReference>
<dbReference type="GO" id="GO:0016787">
    <property type="term" value="F:hydrolase activity"/>
    <property type="evidence" value="ECO:0007669"/>
    <property type="project" value="UniProtKB-KW"/>
</dbReference>
<dbReference type="PANTHER" id="PTHR37984">
    <property type="entry name" value="PROTEIN CBG26694"/>
    <property type="match status" value="1"/>
</dbReference>
<gene>
    <name evidence="10" type="primary">BX539340.1</name>
</gene>
<proteinExistence type="predicted"/>
<dbReference type="InterPro" id="IPR041588">
    <property type="entry name" value="Integrase_H2C2"/>
</dbReference>
<keyword evidence="3" id="KW-0540">Nuclease</keyword>
<evidence type="ECO:0000256" key="3">
    <source>
        <dbReference type="ARBA" id="ARBA00022722"/>
    </source>
</evidence>
<evidence type="ECO:0000259" key="9">
    <source>
        <dbReference type="PROSITE" id="PS50994"/>
    </source>
</evidence>
<dbReference type="FunFam" id="3.30.420.10:FF:000063">
    <property type="entry name" value="Retrovirus-related Pol polyprotein from transposon 297-like Protein"/>
    <property type="match status" value="1"/>
</dbReference>
<dbReference type="GO" id="GO:0015074">
    <property type="term" value="P:DNA integration"/>
    <property type="evidence" value="ECO:0007669"/>
    <property type="project" value="InterPro"/>
</dbReference>
<keyword evidence="5" id="KW-0378">Hydrolase</keyword>
<feature type="region of interest" description="Disordered" evidence="8">
    <location>
        <begin position="689"/>
        <end position="719"/>
    </location>
</feature>
<evidence type="ECO:0000256" key="2">
    <source>
        <dbReference type="ARBA" id="ARBA00022695"/>
    </source>
</evidence>
<dbReference type="FunFam" id="1.10.340.70:FF:000003">
    <property type="entry name" value="Protein CBG25708"/>
    <property type="match status" value="1"/>
</dbReference>
<dbReference type="InterPro" id="IPR012337">
    <property type="entry name" value="RNaseH-like_sf"/>
</dbReference>
<dbReference type="SUPFAM" id="SSF56672">
    <property type="entry name" value="DNA/RNA polymerases"/>
    <property type="match status" value="1"/>
</dbReference>
<evidence type="ECO:0000256" key="6">
    <source>
        <dbReference type="ARBA" id="ARBA00022918"/>
    </source>
</evidence>
<name>A0A1A8N061_9TELE</name>
<dbReference type="Pfam" id="PF17921">
    <property type="entry name" value="Integrase_H2C2"/>
    <property type="match status" value="1"/>
</dbReference>
<evidence type="ECO:0000256" key="4">
    <source>
        <dbReference type="ARBA" id="ARBA00022759"/>
    </source>
</evidence>
<dbReference type="FunFam" id="3.30.70.270:FF:000020">
    <property type="entry name" value="Transposon Tf2-6 polyprotein-like Protein"/>
    <property type="match status" value="1"/>
</dbReference>
<dbReference type="GO" id="GO:0003964">
    <property type="term" value="F:RNA-directed DNA polymerase activity"/>
    <property type="evidence" value="ECO:0007669"/>
    <property type="project" value="UniProtKB-KW"/>
</dbReference>
<protein>
    <recommendedName>
        <fullName evidence="7">Gypsy retrotransposon integrase-like protein 1</fullName>
    </recommendedName>
</protein>
<dbReference type="Gene3D" id="3.30.70.270">
    <property type="match status" value="1"/>
</dbReference>
<dbReference type="Pfam" id="PF00665">
    <property type="entry name" value="rve"/>
    <property type="match status" value="1"/>
</dbReference>
<sequence>MTLLFMVQTERTMTATYKLFLLLSRKQDCNNVEKCQFNQTSLRFLGHVISAQGLLPDGEHIKAITEAPAPSDAPTLRSFLGLTSWYAKFVDNYATLVEPMRECLRNDTFHWTEAAQLSFEKVKSGIVNSAALTVFDPSLPTIVSTDASDYGLGAVLTQVHPDGIEKTVAFASRTLSTAERKYSVVEKEALACVWAVEKWRTFLWGTRFTLRTDHQALTTLLSTKGLGRAGMRIARWSARLLCFSYDVIYRAGVHNHTADGLSRLPLPLDAKAEDITEPDMVALLETDLRALSVSDFDAASGACPELDALRAQIKGGWPKTAKSLPPVVKAYFAVRDELSVQDVKVFRGPHRLIVPVALRYQLVTLAHETHQGVVRTKQRLRDLYWWPGMDSCVEDFISTCTTCRSHDKTARTYPAPLQPVPLPDGPWQKVGIDVVGPFEMATWDCRYAVTLTDYYTKWPEVAFMPTVTTAAVTAFLTSIFSRFGNPTEIVSDNGTQFTSKEFADFLLVRNIVHRKVSLYYPQANGAVERWNRVLKETVFTARQEQKPWKDFVTNFLLAYRATPHSTTGLSPYELMFGRKMRTKVNVGSVPSLTSQANKELRSRVSEKQQAAKKYTDAKRGARVPKIKEGSLVRVRKPFHVKKGLSKFQDPTRVIRRAGSHSYVLEDGRTWNASHLSLIPATSEPTLCSPDPIQQQQQPVGPQRPARIRKKPAWLEDFEH</sequence>
<dbReference type="InterPro" id="IPR041373">
    <property type="entry name" value="RT_RNaseH"/>
</dbReference>
<organism evidence="10">
    <name type="scientific">Nothobranchius pienaari</name>
    <dbReference type="NCBI Taxonomy" id="704102"/>
    <lineage>
        <taxon>Eukaryota</taxon>
        <taxon>Metazoa</taxon>
        <taxon>Chordata</taxon>
        <taxon>Craniata</taxon>
        <taxon>Vertebrata</taxon>
        <taxon>Euteleostomi</taxon>
        <taxon>Actinopterygii</taxon>
        <taxon>Neopterygii</taxon>
        <taxon>Teleostei</taxon>
        <taxon>Neoteleostei</taxon>
        <taxon>Acanthomorphata</taxon>
        <taxon>Ovalentaria</taxon>
        <taxon>Atherinomorphae</taxon>
        <taxon>Cyprinodontiformes</taxon>
        <taxon>Nothobranchiidae</taxon>
        <taxon>Nothobranchius</taxon>
    </lineage>
</organism>
<evidence type="ECO:0000256" key="1">
    <source>
        <dbReference type="ARBA" id="ARBA00022679"/>
    </source>
</evidence>
<evidence type="ECO:0000256" key="5">
    <source>
        <dbReference type="ARBA" id="ARBA00022801"/>
    </source>
</evidence>
<feature type="domain" description="Integrase catalytic" evidence="9">
    <location>
        <begin position="422"/>
        <end position="579"/>
    </location>
</feature>
<dbReference type="EMBL" id="HAEF01021346">
    <property type="protein sequence ID" value="SBR62505.1"/>
    <property type="molecule type" value="Transcribed_RNA"/>
</dbReference>
<reference evidence="10" key="2">
    <citation type="submission" date="2016-06" db="EMBL/GenBank/DDBJ databases">
        <title>The genome of a short-lived fish provides insights into sex chromosome evolution and the genetic control of aging.</title>
        <authorList>
            <person name="Reichwald K."/>
            <person name="Felder M."/>
            <person name="Petzold A."/>
            <person name="Koch P."/>
            <person name="Groth M."/>
            <person name="Platzer M."/>
        </authorList>
    </citation>
    <scope>NUCLEOTIDE SEQUENCE</scope>
    <source>
        <tissue evidence="10">Brain</tissue>
    </source>
</reference>
<reference evidence="10" key="1">
    <citation type="submission" date="2016-05" db="EMBL/GenBank/DDBJ databases">
        <authorList>
            <person name="Lavstsen T."/>
            <person name="Jespersen J.S."/>
        </authorList>
    </citation>
    <scope>NUCLEOTIDE SEQUENCE</scope>
    <source>
        <tissue evidence="10">Brain</tissue>
    </source>
</reference>
<evidence type="ECO:0000256" key="7">
    <source>
        <dbReference type="ARBA" id="ARBA00039658"/>
    </source>
</evidence>
<dbReference type="AlphaFoldDB" id="A0A1A8N061"/>